<dbReference type="KEGG" id="acp:A2cp1_0644"/>
<keyword evidence="2" id="KW-1185">Reference proteome</keyword>
<evidence type="ECO:0000313" key="1">
    <source>
        <dbReference type="EMBL" id="ACL64001.1"/>
    </source>
</evidence>
<dbReference type="HOGENOM" id="CLU_095324_1_0_7"/>
<dbReference type="Proteomes" id="UP000007089">
    <property type="component" value="Chromosome"/>
</dbReference>
<dbReference type="RefSeq" id="WP_012632041.1">
    <property type="nucleotide sequence ID" value="NC_011891.1"/>
</dbReference>
<protein>
    <submittedName>
        <fullName evidence="1">FkbM family methyltransferase</fullName>
    </submittedName>
</protein>
<dbReference type="Pfam" id="PF13578">
    <property type="entry name" value="Methyltransf_24"/>
    <property type="match status" value="1"/>
</dbReference>
<organism evidence="1 2">
    <name type="scientific">Anaeromyxobacter dehalogenans (strain ATCC BAA-258 / DSM 21875 / 2CP-1)</name>
    <dbReference type="NCBI Taxonomy" id="455488"/>
    <lineage>
        <taxon>Bacteria</taxon>
        <taxon>Pseudomonadati</taxon>
        <taxon>Myxococcota</taxon>
        <taxon>Myxococcia</taxon>
        <taxon>Myxococcales</taxon>
        <taxon>Cystobacterineae</taxon>
        <taxon>Anaeromyxobacteraceae</taxon>
        <taxon>Anaeromyxobacter</taxon>
    </lineage>
</organism>
<keyword evidence="1" id="KW-0489">Methyltransferase</keyword>
<evidence type="ECO:0000313" key="2">
    <source>
        <dbReference type="Proteomes" id="UP000007089"/>
    </source>
</evidence>
<gene>
    <name evidence="1" type="ordered locus">A2cp1_0644</name>
</gene>
<dbReference type="GO" id="GO:0008168">
    <property type="term" value="F:methyltransferase activity"/>
    <property type="evidence" value="ECO:0007669"/>
    <property type="project" value="UniProtKB-KW"/>
</dbReference>
<dbReference type="AlphaFoldDB" id="B8JCX3"/>
<keyword evidence="1" id="KW-0808">Transferase</keyword>
<proteinExistence type="predicted"/>
<reference evidence="1" key="1">
    <citation type="submission" date="2009-01" db="EMBL/GenBank/DDBJ databases">
        <title>Complete sequence of Anaeromyxobacter dehalogenans 2CP-1.</title>
        <authorList>
            <consortium name="US DOE Joint Genome Institute"/>
            <person name="Lucas S."/>
            <person name="Copeland A."/>
            <person name="Lapidus A."/>
            <person name="Glavina del Rio T."/>
            <person name="Dalin E."/>
            <person name="Tice H."/>
            <person name="Bruce D."/>
            <person name="Goodwin L."/>
            <person name="Pitluck S."/>
            <person name="Saunders E."/>
            <person name="Brettin T."/>
            <person name="Detter J.C."/>
            <person name="Han C."/>
            <person name="Larimer F."/>
            <person name="Land M."/>
            <person name="Hauser L."/>
            <person name="Kyrpides N."/>
            <person name="Ovchinnikova G."/>
            <person name="Beliaev A.S."/>
            <person name="Richardson P."/>
        </authorList>
    </citation>
    <scope>NUCLEOTIDE SEQUENCE</scope>
    <source>
        <strain evidence="1">2CP-1</strain>
    </source>
</reference>
<sequence length="218" mass="24077">MSAGNPILRLAWRAVQLSGLDDRLMRSQVPALHADGWFRSRREHRSVDLAGEPLPWISYPAIELLRRRVRPDMTVFEYGSGASTAWWARRVARVVAVEHDAGWAERVGAQLPPNATVTHVPLDDGGAYAQNVLAHGVRFDVVVIDGRQRVRCVGAAIEALRPGGVIVFDNSDRPQYEPGFRALADAGFKRVELIGLAPAIDYKTETSILYRGENCLGL</sequence>
<name>B8JCX3_ANAD2</name>
<dbReference type="InterPro" id="IPR029063">
    <property type="entry name" value="SAM-dependent_MTases_sf"/>
</dbReference>
<dbReference type="SUPFAM" id="SSF53335">
    <property type="entry name" value="S-adenosyl-L-methionine-dependent methyltransferases"/>
    <property type="match status" value="1"/>
</dbReference>
<dbReference type="Gene3D" id="3.40.50.150">
    <property type="entry name" value="Vaccinia Virus protein VP39"/>
    <property type="match status" value="1"/>
</dbReference>
<dbReference type="GO" id="GO:0032259">
    <property type="term" value="P:methylation"/>
    <property type="evidence" value="ECO:0007669"/>
    <property type="project" value="UniProtKB-KW"/>
</dbReference>
<dbReference type="EMBL" id="CP001359">
    <property type="protein sequence ID" value="ACL64001.1"/>
    <property type="molecule type" value="Genomic_DNA"/>
</dbReference>
<accession>B8JCX3</accession>